<dbReference type="GeneID" id="43330877"/>
<accession>A0A1N7CA08</accession>
<dbReference type="RefSeq" id="WP_139327000.1">
    <property type="nucleotide sequence ID" value="NZ_CP019327.1"/>
</dbReference>
<keyword evidence="1" id="KW-0472">Membrane</keyword>
<keyword evidence="1" id="KW-0812">Transmembrane</keyword>
<dbReference type="Proteomes" id="UP000185687">
    <property type="component" value="Unassembled WGS sequence"/>
</dbReference>
<evidence type="ECO:0000313" key="3">
    <source>
        <dbReference type="Proteomes" id="UP000185687"/>
    </source>
</evidence>
<dbReference type="AlphaFoldDB" id="A0A1N7CA08"/>
<organism evidence="2 3">
    <name type="scientific">Natronorubrum daqingense</name>
    <dbReference type="NCBI Taxonomy" id="588898"/>
    <lineage>
        <taxon>Archaea</taxon>
        <taxon>Methanobacteriati</taxon>
        <taxon>Methanobacteriota</taxon>
        <taxon>Stenosarchaea group</taxon>
        <taxon>Halobacteria</taxon>
        <taxon>Halobacteriales</taxon>
        <taxon>Natrialbaceae</taxon>
        <taxon>Natronorubrum</taxon>
    </lineage>
</organism>
<dbReference type="OrthoDB" id="386870at2157"/>
<feature type="transmembrane region" description="Helical" evidence="1">
    <location>
        <begin position="53"/>
        <end position="73"/>
    </location>
</feature>
<feature type="transmembrane region" description="Helical" evidence="1">
    <location>
        <begin position="12"/>
        <end position="41"/>
    </location>
</feature>
<proteinExistence type="predicted"/>
<keyword evidence="1" id="KW-1133">Transmembrane helix</keyword>
<protein>
    <submittedName>
        <fullName evidence="2">Uncharacterized protein</fullName>
    </submittedName>
</protein>
<name>A0A1N7CA08_9EURY</name>
<dbReference type="EMBL" id="FTNP01000002">
    <property type="protein sequence ID" value="SIR60439.1"/>
    <property type="molecule type" value="Genomic_DNA"/>
</dbReference>
<evidence type="ECO:0000256" key="1">
    <source>
        <dbReference type="SAM" id="Phobius"/>
    </source>
</evidence>
<sequence length="352" mass="39390">MQDDSNSILQSNYVGSITVLGGMLVTAALFLTIILMIGIIINTFQNSVPDDPTIEAIGIFVNGILTIGLLYLYHQSSKTQESQEKSLSEQAKALNSQASTLSDHTKELATQRQILAEQRNLAEYSQKSIISITDFHFVPLSASQERHDFQENPYLYYSEFLELDISNYGAAPAHDFHIELYICTGDEDFSFISPLLRESWKETSDKLYSEKATPVLLNREGAGISSNDEKRTMSATLLSPIEDIPDSWVSKARFGVYKFSGPSGVLEHITDNVDGDVTIGTHLWFKDGTGTRGPKYLRWVNISTEDLIGREGFVDDDYDMEEDRIDLSRIFHTVGTTADDDDIPVLQHPAER</sequence>
<reference evidence="2 3" key="1">
    <citation type="submission" date="2017-01" db="EMBL/GenBank/DDBJ databases">
        <authorList>
            <person name="Mah S.A."/>
            <person name="Swanson W.J."/>
            <person name="Moy G.W."/>
            <person name="Vacquier V.D."/>
        </authorList>
    </citation>
    <scope>NUCLEOTIDE SEQUENCE [LARGE SCALE GENOMIC DNA]</scope>
    <source>
        <strain evidence="2 3">CGMCC 1.8909</strain>
    </source>
</reference>
<gene>
    <name evidence="2" type="ORF">SAMN05421809_1595</name>
</gene>
<evidence type="ECO:0000313" key="2">
    <source>
        <dbReference type="EMBL" id="SIR60439.1"/>
    </source>
</evidence>
<keyword evidence="3" id="KW-1185">Reference proteome</keyword>